<evidence type="ECO:0000313" key="2">
    <source>
        <dbReference type="EMBL" id="TFK34285.1"/>
    </source>
</evidence>
<reference evidence="2 3" key="1">
    <citation type="journal article" date="2019" name="Nat. Ecol. Evol.">
        <title>Megaphylogeny resolves global patterns of mushroom evolution.</title>
        <authorList>
            <person name="Varga T."/>
            <person name="Krizsan K."/>
            <person name="Foldi C."/>
            <person name="Dima B."/>
            <person name="Sanchez-Garcia M."/>
            <person name="Sanchez-Ramirez S."/>
            <person name="Szollosi G.J."/>
            <person name="Szarkandi J.G."/>
            <person name="Papp V."/>
            <person name="Albert L."/>
            <person name="Andreopoulos W."/>
            <person name="Angelini C."/>
            <person name="Antonin V."/>
            <person name="Barry K.W."/>
            <person name="Bougher N.L."/>
            <person name="Buchanan P."/>
            <person name="Buyck B."/>
            <person name="Bense V."/>
            <person name="Catcheside P."/>
            <person name="Chovatia M."/>
            <person name="Cooper J."/>
            <person name="Damon W."/>
            <person name="Desjardin D."/>
            <person name="Finy P."/>
            <person name="Geml J."/>
            <person name="Haridas S."/>
            <person name="Hughes K."/>
            <person name="Justo A."/>
            <person name="Karasinski D."/>
            <person name="Kautmanova I."/>
            <person name="Kiss B."/>
            <person name="Kocsube S."/>
            <person name="Kotiranta H."/>
            <person name="LaButti K.M."/>
            <person name="Lechner B.E."/>
            <person name="Liimatainen K."/>
            <person name="Lipzen A."/>
            <person name="Lukacs Z."/>
            <person name="Mihaltcheva S."/>
            <person name="Morgado L.N."/>
            <person name="Niskanen T."/>
            <person name="Noordeloos M.E."/>
            <person name="Ohm R.A."/>
            <person name="Ortiz-Santana B."/>
            <person name="Ovrebo C."/>
            <person name="Racz N."/>
            <person name="Riley R."/>
            <person name="Savchenko A."/>
            <person name="Shiryaev A."/>
            <person name="Soop K."/>
            <person name="Spirin V."/>
            <person name="Szebenyi C."/>
            <person name="Tomsovsky M."/>
            <person name="Tulloss R.E."/>
            <person name="Uehling J."/>
            <person name="Grigoriev I.V."/>
            <person name="Vagvolgyi C."/>
            <person name="Papp T."/>
            <person name="Martin F.M."/>
            <person name="Miettinen O."/>
            <person name="Hibbett D.S."/>
            <person name="Nagy L.G."/>
        </authorList>
    </citation>
    <scope>NUCLEOTIDE SEQUENCE [LARGE SCALE GENOMIC DNA]</scope>
    <source>
        <strain evidence="2 3">CBS 166.37</strain>
    </source>
</reference>
<dbReference type="Proteomes" id="UP000308652">
    <property type="component" value="Unassembled WGS sequence"/>
</dbReference>
<proteinExistence type="predicted"/>
<feature type="transmembrane region" description="Helical" evidence="1">
    <location>
        <begin position="20"/>
        <end position="43"/>
    </location>
</feature>
<sequence length="54" mass="6304">MTVVRDVQGRTPLLQCVQLIIISMQFPYFDAASPIFLISASWYRSRIMNGYLRH</sequence>
<organism evidence="2 3">
    <name type="scientific">Crucibulum laeve</name>
    <dbReference type="NCBI Taxonomy" id="68775"/>
    <lineage>
        <taxon>Eukaryota</taxon>
        <taxon>Fungi</taxon>
        <taxon>Dikarya</taxon>
        <taxon>Basidiomycota</taxon>
        <taxon>Agaricomycotina</taxon>
        <taxon>Agaricomycetes</taxon>
        <taxon>Agaricomycetidae</taxon>
        <taxon>Agaricales</taxon>
        <taxon>Agaricineae</taxon>
        <taxon>Nidulariaceae</taxon>
        <taxon>Crucibulum</taxon>
    </lineage>
</organism>
<keyword evidence="1" id="KW-1133">Transmembrane helix</keyword>
<dbReference type="AlphaFoldDB" id="A0A5C3LND2"/>
<keyword evidence="1" id="KW-0812">Transmembrane</keyword>
<accession>A0A5C3LND2</accession>
<keyword evidence="1" id="KW-0472">Membrane</keyword>
<keyword evidence="3" id="KW-1185">Reference proteome</keyword>
<evidence type="ECO:0000256" key="1">
    <source>
        <dbReference type="SAM" id="Phobius"/>
    </source>
</evidence>
<dbReference type="EMBL" id="ML213634">
    <property type="protein sequence ID" value="TFK34285.1"/>
    <property type="molecule type" value="Genomic_DNA"/>
</dbReference>
<name>A0A5C3LND2_9AGAR</name>
<protein>
    <submittedName>
        <fullName evidence="2">Uncharacterized protein</fullName>
    </submittedName>
</protein>
<gene>
    <name evidence="2" type="ORF">BDQ12DRAFT_689974</name>
</gene>
<evidence type="ECO:0000313" key="3">
    <source>
        <dbReference type="Proteomes" id="UP000308652"/>
    </source>
</evidence>